<gene>
    <name evidence="1" type="ORF">TNCV_1240121</name>
</gene>
<organism evidence="1 2">
    <name type="scientific">Trichonephila clavipes</name>
    <name type="common">Golden silk orbweaver</name>
    <name type="synonym">Nephila clavipes</name>
    <dbReference type="NCBI Taxonomy" id="2585209"/>
    <lineage>
        <taxon>Eukaryota</taxon>
        <taxon>Metazoa</taxon>
        <taxon>Ecdysozoa</taxon>
        <taxon>Arthropoda</taxon>
        <taxon>Chelicerata</taxon>
        <taxon>Arachnida</taxon>
        <taxon>Araneae</taxon>
        <taxon>Araneomorphae</taxon>
        <taxon>Entelegynae</taxon>
        <taxon>Araneoidea</taxon>
        <taxon>Nephilidae</taxon>
        <taxon>Trichonephila</taxon>
    </lineage>
</organism>
<protein>
    <submittedName>
        <fullName evidence="1">Uncharacterized protein</fullName>
    </submittedName>
</protein>
<keyword evidence="2" id="KW-1185">Reference proteome</keyword>
<dbReference type="AlphaFoldDB" id="A0A8X6WFP4"/>
<reference evidence="1" key="1">
    <citation type="submission" date="2020-08" db="EMBL/GenBank/DDBJ databases">
        <title>Multicomponent nature underlies the extraordinary mechanical properties of spider dragline silk.</title>
        <authorList>
            <person name="Kono N."/>
            <person name="Nakamura H."/>
            <person name="Mori M."/>
            <person name="Yoshida Y."/>
            <person name="Ohtoshi R."/>
            <person name="Malay A.D."/>
            <person name="Moran D.A.P."/>
            <person name="Tomita M."/>
            <person name="Numata K."/>
            <person name="Arakawa K."/>
        </authorList>
    </citation>
    <scope>NUCLEOTIDE SEQUENCE</scope>
</reference>
<proteinExistence type="predicted"/>
<evidence type="ECO:0000313" key="2">
    <source>
        <dbReference type="Proteomes" id="UP000887159"/>
    </source>
</evidence>
<sequence>MAPQTMMPRYHVVRYSIIAMKMDFLPALTLDSYMAATKVQTRKRDSSENTALCHFIVHVGLVRYCCFVSGSMVDQWLHHKYKPLMARRWIISMVDKQAFRMFSTCYN</sequence>
<comment type="caution">
    <text evidence="1">The sequence shown here is derived from an EMBL/GenBank/DDBJ whole genome shotgun (WGS) entry which is preliminary data.</text>
</comment>
<dbReference type="EMBL" id="BMAU01021409">
    <property type="protein sequence ID" value="GFY33161.1"/>
    <property type="molecule type" value="Genomic_DNA"/>
</dbReference>
<accession>A0A8X6WFP4</accession>
<name>A0A8X6WFP4_TRICX</name>
<evidence type="ECO:0000313" key="1">
    <source>
        <dbReference type="EMBL" id="GFY33161.1"/>
    </source>
</evidence>
<dbReference type="Proteomes" id="UP000887159">
    <property type="component" value="Unassembled WGS sequence"/>
</dbReference>